<feature type="compositionally biased region" description="Pro residues" evidence="8">
    <location>
        <begin position="87"/>
        <end position="112"/>
    </location>
</feature>
<comment type="similarity">
    <text evidence="2 7">Belongs to the glycosyl hydrolase 17 family.</text>
</comment>
<dbReference type="PANTHER" id="PTHR16631:SF14">
    <property type="entry name" value="FAMILY 17 GLUCOSIDASE SCW10-RELATED"/>
    <property type="match status" value="1"/>
</dbReference>
<dbReference type="InterPro" id="IPR017853">
    <property type="entry name" value="GH"/>
</dbReference>
<organism evidence="9 10">
    <name type="scientific">Apiospora marii</name>
    <dbReference type="NCBI Taxonomy" id="335849"/>
    <lineage>
        <taxon>Eukaryota</taxon>
        <taxon>Fungi</taxon>
        <taxon>Dikarya</taxon>
        <taxon>Ascomycota</taxon>
        <taxon>Pezizomycotina</taxon>
        <taxon>Sordariomycetes</taxon>
        <taxon>Xylariomycetidae</taxon>
        <taxon>Amphisphaeriales</taxon>
        <taxon>Apiosporaceae</taxon>
        <taxon>Apiospora</taxon>
    </lineage>
</organism>
<dbReference type="EMBL" id="JAQQWI010000012">
    <property type="protein sequence ID" value="KAK8015877.1"/>
    <property type="molecule type" value="Genomic_DNA"/>
</dbReference>
<reference evidence="9 10" key="1">
    <citation type="submission" date="2023-01" db="EMBL/GenBank/DDBJ databases">
        <title>Analysis of 21 Apiospora genomes using comparative genomics revels a genus with tremendous synthesis potential of carbohydrate active enzymes and secondary metabolites.</title>
        <authorList>
            <person name="Sorensen T."/>
        </authorList>
    </citation>
    <scope>NUCLEOTIDE SEQUENCE [LARGE SCALE GENOMIC DNA]</scope>
    <source>
        <strain evidence="9 10">CBS 20057</strain>
    </source>
</reference>
<evidence type="ECO:0000313" key="10">
    <source>
        <dbReference type="Proteomes" id="UP001396898"/>
    </source>
</evidence>
<sequence length="426" mass="44384">MKIQAVVAASSLLQLSVAQPRRHGHPHDVHHRRAFIPKRDKVTVTDAKIAKPTEIPEVVVYVDQFGNPVRTATETVVVNPTAPPAAPPVVPPAAVPASPAPQAPQPQPPAPAPAASSAPAPPPAPKPSTSAQPAPQSSAASPVAPPPKSSSSAEPSTSEDKALHGITYSPYKGAGGCKSAAEVDADFALFAKDHGVIRIYGVDCDQVASAYAAAKKYGNKLMLGIFDISSIPQAVSAMASGVKNDWSIVDTVSVGNELVNNGQAQVGQMVGAIEQTRSALRAKGYKGPVVTVDTFVAVLAHPELCDASDYCAVNVHPFFDPNTPSAKAGSFITSTVGQIRQKLNDPKKRIVVTETGWPWKGTANGAAVPGMDTQATAIASIKSSFTSNPADCILFTAFNDMWKKPAAGTFFAEQFWGMGARYSPAD</sequence>
<dbReference type="Proteomes" id="UP001396898">
    <property type="component" value="Unassembled WGS sequence"/>
</dbReference>
<evidence type="ECO:0000256" key="4">
    <source>
        <dbReference type="ARBA" id="ARBA00022525"/>
    </source>
</evidence>
<name>A0ABR1RM63_9PEZI</name>
<dbReference type="InterPro" id="IPR000490">
    <property type="entry name" value="Glyco_hydro_17"/>
</dbReference>
<evidence type="ECO:0000256" key="1">
    <source>
        <dbReference type="ARBA" id="ARBA00004191"/>
    </source>
</evidence>
<dbReference type="Gene3D" id="3.20.20.80">
    <property type="entry name" value="Glycosidases"/>
    <property type="match status" value="1"/>
</dbReference>
<gene>
    <name evidence="9" type="ORF">PG991_008765</name>
</gene>
<dbReference type="Pfam" id="PF00332">
    <property type="entry name" value="Glyco_hydro_17"/>
    <property type="match status" value="1"/>
</dbReference>
<keyword evidence="4" id="KW-0964">Secreted</keyword>
<evidence type="ECO:0000256" key="5">
    <source>
        <dbReference type="ARBA" id="ARBA00022729"/>
    </source>
</evidence>
<keyword evidence="3" id="KW-0134">Cell wall</keyword>
<evidence type="ECO:0000256" key="7">
    <source>
        <dbReference type="RuleBase" id="RU004335"/>
    </source>
</evidence>
<keyword evidence="6" id="KW-0378">Hydrolase</keyword>
<evidence type="ECO:0000313" key="9">
    <source>
        <dbReference type="EMBL" id="KAK8015877.1"/>
    </source>
</evidence>
<dbReference type="InterPro" id="IPR050732">
    <property type="entry name" value="Beta-glucan_modifiers"/>
</dbReference>
<evidence type="ECO:0000256" key="8">
    <source>
        <dbReference type="SAM" id="MobiDB-lite"/>
    </source>
</evidence>
<evidence type="ECO:0000256" key="6">
    <source>
        <dbReference type="ARBA" id="ARBA00022801"/>
    </source>
</evidence>
<evidence type="ECO:0000256" key="2">
    <source>
        <dbReference type="ARBA" id="ARBA00008773"/>
    </source>
</evidence>
<comment type="caution">
    <text evidence="9">The sequence shown here is derived from an EMBL/GenBank/DDBJ whole genome shotgun (WGS) entry which is preliminary data.</text>
</comment>
<feature type="region of interest" description="Disordered" evidence="8">
    <location>
        <begin position="87"/>
        <end position="161"/>
    </location>
</feature>
<feature type="compositionally biased region" description="Low complexity" evidence="8">
    <location>
        <begin position="127"/>
        <end position="142"/>
    </location>
</feature>
<accession>A0ABR1RM63</accession>
<evidence type="ECO:0000256" key="3">
    <source>
        <dbReference type="ARBA" id="ARBA00022512"/>
    </source>
</evidence>
<comment type="subcellular location">
    <subcellularLocation>
        <location evidence="1">Secreted</location>
        <location evidence="1">Cell wall</location>
    </subcellularLocation>
</comment>
<proteinExistence type="inferred from homology"/>
<keyword evidence="10" id="KW-1185">Reference proteome</keyword>
<protein>
    <submittedName>
        <fullName evidence="9">1-3-beta-glucan synthase component FKS1</fullName>
    </submittedName>
</protein>
<dbReference type="SUPFAM" id="SSF51445">
    <property type="entry name" value="(Trans)glycosidases"/>
    <property type="match status" value="1"/>
</dbReference>
<dbReference type="PANTHER" id="PTHR16631">
    <property type="entry name" value="GLUCAN 1,3-BETA-GLUCOSIDASE"/>
    <property type="match status" value="1"/>
</dbReference>
<keyword evidence="5" id="KW-0732">Signal</keyword>